<sequence length="193" mass="19926" precursor="true">MSLFGKKAAALFFAAITSFGAISAHGATQPAANTSTAQEIFALGGKFAFNLPEGFEANPLPPGDSASGTAGAMGTMYTNPTSKTVVMVAETLRTDGVQIKDNDSQFLDSAVESFLEKQDTTLPDFKKTGENKLTIKGLGLRQVDSTATMGGGKTLGTTLLAGSGIRILVIQIISRADNPTGHAALVRQITGGK</sequence>
<gene>
    <name evidence="2" type="ORF">PS691_01672</name>
</gene>
<reference evidence="2 3" key="1">
    <citation type="submission" date="2019-09" db="EMBL/GenBank/DDBJ databases">
        <authorList>
            <person name="Chandra G."/>
            <person name="Truman W A."/>
        </authorList>
    </citation>
    <scope>NUCLEOTIDE SEQUENCE [LARGE SCALE GENOMIC DNA]</scope>
    <source>
        <strain evidence="2">PS691</strain>
    </source>
</reference>
<dbReference type="Proteomes" id="UP000337909">
    <property type="component" value="Unassembled WGS sequence"/>
</dbReference>
<name>A0A5E7B8Q1_PSEFL</name>
<protein>
    <submittedName>
        <fullName evidence="2">Uncharacterized protein</fullName>
    </submittedName>
</protein>
<feature type="signal peptide" evidence="1">
    <location>
        <begin position="1"/>
        <end position="23"/>
    </location>
</feature>
<dbReference type="OrthoDB" id="7026399at2"/>
<accession>A0A5E7B8Q1</accession>
<dbReference type="RefSeq" id="WP_150641718.1">
    <property type="nucleotide sequence ID" value="NZ_CABVHQ010000012.1"/>
</dbReference>
<organism evidence="2 3">
    <name type="scientific">Pseudomonas fluorescens</name>
    <dbReference type="NCBI Taxonomy" id="294"/>
    <lineage>
        <taxon>Bacteria</taxon>
        <taxon>Pseudomonadati</taxon>
        <taxon>Pseudomonadota</taxon>
        <taxon>Gammaproteobacteria</taxon>
        <taxon>Pseudomonadales</taxon>
        <taxon>Pseudomonadaceae</taxon>
        <taxon>Pseudomonas</taxon>
    </lineage>
</organism>
<dbReference type="AlphaFoldDB" id="A0A5E7B8Q1"/>
<evidence type="ECO:0000313" key="2">
    <source>
        <dbReference type="EMBL" id="VVN88532.1"/>
    </source>
</evidence>
<evidence type="ECO:0000313" key="3">
    <source>
        <dbReference type="Proteomes" id="UP000337909"/>
    </source>
</evidence>
<keyword evidence="1" id="KW-0732">Signal</keyword>
<evidence type="ECO:0000256" key="1">
    <source>
        <dbReference type="SAM" id="SignalP"/>
    </source>
</evidence>
<feature type="chain" id="PRO_5022782108" evidence="1">
    <location>
        <begin position="24"/>
        <end position="193"/>
    </location>
</feature>
<proteinExistence type="predicted"/>
<dbReference type="EMBL" id="CABVHQ010000012">
    <property type="protein sequence ID" value="VVN88532.1"/>
    <property type="molecule type" value="Genomic_DNA"/>
</dbReference>